<reference evidence="2 3" key="1">
    <citation type="submission" date="2015-05" db="EMBL/GenBank/DDBJ databases">
        <title>Genome sequencing and analysis of members of genus Stenotrophomonas.</title>
        <authorList>
            <person name="Patil P.P."/>
            <person name="Midha S."/>
            <person name="Patil P.B."/>
        </authorList>
    </citation>
    <scope>NUCLEOTIDE SEQUENCE [LARGE SCALE GENOMIC DNA]</scope>
    <source>
        <strain evidence="2 3">DSM 12575</strain>
    </source>
</reference>
<proteinExistence type="predicted"/>
<evidence type="ECO:0000313" key="2">
    <source>
        <dbReference type="EMBL" id="KRG54339.1"/>
    </source>
</evidence>
<evidence type="ECO:0000313" key="3">
    <source>
        <dbReference type="Proteomes" id="UP000050902"/>
    </source>
</evidence>
<dbReference type="RefSeq" id="WP_055766762.1">
    <property type="nucleotide sequence ID" value="NZ_LDJG01000032.1"/>
</dbReference>
<accession>A0ABR5NG22</accession>
<gene>
    <name evidence="2" type="ORF">ABB22_16335</name>
</gene>
<feature type="signal peptide" evidence="1">
    <location>
        <begin position="1"/>
        <end position="29"/>
    </location>
</feature>
<evidence type="ECO:0000256" key="1">
    <source>
        <dbReference type="SAM" id="SignalP"/>
    </source>
</evidence>
<sequence>MMKAKNRSCAGLLHAPLLALALCAAPAFAGPGRAAADMVVVVPEGSAHPAALSSQVDAWRKALGRDNVVWVDSLKRDKPSGFGSMATLHFGGQAQMTAWQQANATALAAPLQLSIADVMTQGGKAPAANAKPMYKISYYTLNSPREAMQAWVDGYLTKYLDSQVDNGILTRYAMYLERNAGGRALLVLEYTDAKTEQEAEPIKARLSEDIARADKEYARQSALKEELRTTQSWTLAVPAH</sequence>
<keyword evidence="3" id="KW-1185">Reference proteome</keyword>
<organism evidence="2 3">
    <name type="scientific">Stenotrophomonas nitritireducens</name>
    <dbReference type="NCBI Taxonomy" id="83617"/>
    <lineage>
        <taxon>Bacteria</taxon>
        <taxon>Pseudomonadati</taxon>
        <taxon>Pseudomonadota</taxon>
        <taxon>Gammaproteobacteria</taxon>
        <taxon>Lysobacterales</taxon>
        <taxon>Lysobacteraceae</taxon>
        <taxon>Stenotrophomonas</taxon>
    </lineage>
</organism>
<dbReference type="EMBL" id="LDJG01000032">
    <property type="protein sequence ID" value="KRG54339.1"/>
    <property type="molecule type" value="Genomic_DNA"/>
</dbReference>
<feature type="chain" id="PRO_5046895119" evidence="1">
    <location>
        <begin position="30"/>
        <end position="240"/>
    </location>
</feature>
<dbReference type="Proteomes" id="UP000050902">
    <property type="component" value="Unassembled WGS sequence"/>
</dbReference>
<keyword evidence="1" id="KW-0732">Signal</keyword>
<comment type="caution">
    <text evidence="2">The sequence shown here is derived from an EMBL/GenBank/DDBJ whole genome shotgun (WGS) entry which is preliminary data.</text>
</comment>
<protein>
    <submittedName>
        <fullName evidence="2">Uncharacterized protein</fullName>
    </submittedName>
</protein>
<name>A0ABR5NG22_9GAMM</name>